<feature type="transmembrane region" description="Helical" evidence="1">
    <location>
        <begin position="380"/>
        <end position="404"/>
    </location>
</feature>
<keyword evidence="1" id="KW-1133">Transmembrane helix</keyword>
<evidence type="ECO:0008006" key="4">
    <source>
        <dbReference type="Google" id="ProtNLM"/>
    </source>
</evidence>
<feature type="transmembrane region" description="Helical" evidence="1">
    <location>
        <begin position="248"/>
        <end position="264"/>
    </location>
</feature>
<keyword evidence="1" id="KW-0812">Transmembrane</keyword>
<sequence length="489" mass="52777">MTAIPIVLFWTLALHGLFSRKPMLVYLFFATMPVGAFAVIPTSLTGGLTFTPTPVIALLLIARTFSDRDGPAAFLALALLPHRLMLLTLFWAAAAVTTLFMPRLFAGKVMVVPIRGIVSAAAPLQPSAQNVSQFAYLSIAILSVFAFARILRSADIRQHALKAMCLGGGIAVLTGLLDFASQFLPITPALEPFRTASYALLTDIEVLGGKRVVGLMPEASSYGGQCLAFLSALYFYRRAIADGRVREIYVPVVLCLLVVCAWLSTSTGTYVGVAVFFLVAALEWFLRINADERSGAVHRRTLGAETTAAVSLFILIGILAIVQPHIFDPVQSMVQRMILEKQESTSFTERGMWRTVATAALSATHGLGVGLGGTRSSSSVIAIFACTGIIGGLLFYGFVLQCLLRQVADREPEQRILLSAFRFSFLPTFAISLMVGDAIFGGLTAFGLGLATALSGQTNPRSVRWYDYQSSESSRSNDCLRRSMSQMNA</sequence>
<comment type="caution">
    <text evidence="2">The sequence shown here is derived from an EMBL/GenBank/DDBJ whole genome shotgun (WGS) entry which is preliminary data.</text>
</comment>
<evidence type="ECO:0000313" key="3">
    <source>
        <dbReference type="Proteomes" id="UP000605099"/>
    </source>
</evidence>
<feature type="transmembrane region" description="Helical" evidence="1">
    <location>
        <begin position="219"/>
        <end position="236"/>
    </location>
</feature>
<proteinExistence type="predicted"/>
<feature type="transmembrane region" description="Helical" evidence="1">
    <location>
        <begin position="270"/>
        <end position="286"/>
    </location>
</feature>
<dbReference type="RefSeq" id="WP_188820242.1">
    <property type="nucleotide sequence ID" value="NZ_BMLK01000012.1"/>
</dbReference>
<feature type="transmembrane region" description="Helical" evidence="1">
    <location>
        <begin position="74"/>
        <end position="101"/>
    </location>
</feature>
<feature type="transmembrane region" description="Helical" evidence="1">
    <location>
        <begin position="307"/>
        <end position="327"/>
    </location>
</feature>
<dbReference type="EMBL" id="BMLK01000012">
    <property type="protein sequence ID" value="GGN53003.1"/>
    <property type="molecule type" value="Genomic_DNA"/>
</dbReference>
<keyword evidence="3" id="KW-1185">Reference proteome</keyword>
<feature type="transmembrane region" description="Helical" evidence="1">
    <location>
        <begin position="439"/>
        <end position="456"/>
    </location>
</feature>
<reference evidence="3" key="1">
    <citation type="journal article" date="2019" name="Int. J. Syst. Evol. Microbiol.">
        <title>The Global Catalogue of Microorganisms (GCM) 10K type strain sequencing project: providing services to taxonomists for standard genome sequencing and annotation.</title>
        <authorList>
            <consortium name="The Broad Institute Genomics Platform"/>
            <consortium name="The Broad Institute Genome Sequencing Center for Infectious Disease"/>
            <person name="Wu L."/>
            <person name="Ma J."/>
        </authorList>
    </citation>
    <scope>NUCLEOTIDE SEQUENCE [LARGE SCALE GENOMIC DNA]</scope>
    <source>
        <strain evidence="3">CGMCC 1.6784</strain>
    </source>
</reference>
<protein>
    <recommendedName>
        <fullName evidence="4">O-antigen ligase domain-containing protein</fullName>
    </recommendedName>
</protein>
<feature type="transmembrane region" description="Helical" evidence="1">
    <location>
        <begin position="163"/>
        <end position="184"/>
    </location>
</feature>
<evidence type="ECO:0000313" key="2">
    <source>
        <dbReference type="EMBL" id="GGN53003.1"/>
    </source>
</evidence>
<keyword evidence="1" id="KW-0472">Membrane</keyword>
<feature type="transmembrane region" description="Helical" evidence="1">
    <location>
        <begin position="134"/>
        <end position="151"/>
    </location>
</feature>
<dbReference type="Proteomes" id="UP000605099">
    <property type="component" value="Unassembled WGS sequence"/>
</dbReference>
<feature type="transmembrane region" description="Helical" evidence="1">
    <location>
        <begin position="35"/>
        <end position="62"/>
    </location>
</feature>
<accession>A0ABQ2JRK5</accession>
<organism evidence="2 3">
    <name type="scientific">Novosphingobium indicum</name>
    <dbReference type="NCBI Taxonomy" id="462949"/>
    <lineage>
        <taxon>Bacteria</taxon>
        <taxon>Pseudomonadati</taxon>
        <taxon>Pseudomonadota</taxon>
        <taxon>Alphaproteobacteria</taxon>
        <taxon>Sphingomonadales</taxon>
        <taxon>Sphingomonadaceae</taxon>
        <taxon>Novosphingobium</taxon>
    </lineage>
</organism>
<name>A0ABQ2JRK5_9SPHN</name>
<evidence type="ECO:0000256" key="1">
    <source>
        <dbReference type="SAM" id="Phobius"/>
    </source>
</evidence>
<gene>
    <name evidence="2" type="ORF">GCM10011349_27190</name>
</gene>